<dbReference type="EMBL" id="JXUW01000024">
    <property type="protein sequence ID" value="KJE75958.1"/>
    <property type="molecule type" value="Genomic_DNA"/>
</dbReference>
<dbReference type="STRING" id="1121877.FEAC_22530"/>
<dbReference type="Proteomes" id="UP000032336">
    <property type="component" value="Unassembled WGS sequence"/>
</dbReference>
<organism evidence="2 3">
    <name type="scientific">Ferrimicrobium acidiphilum DSM 19497</name>
    <dbReference type="NCBI Taxonomy" id="1121877"/>
    <lineage>
        <taxon>Bacteria</taxon>
        <taxon>Bacillati</taxon>
        <taxon>Actinomycetota</taxon>
        <taxon>Acidimicrobiia</taxon>
        <taxon>Acidimicrobiales</taxon>
        <taxon>Acidimicrobiaceae</taxon>
        <taxon>Ferrimicrobium</taxon>
    </lineage>
</organism>
<feature type="compositionally biased region" description="Low complexity" evidence="1">
    <location>
        <begin position="77"/>
        <end position="95"/>
    </location>
</feature>
<dbReference type="SUPFAM" id="SSF51445">
    <property type="entry name" value="(Trans)glycosidases"/>
    <property type="match status" value="1"/>
</dbReference>
<evidence type="ECO:0000256" key="1">
    <source>
        <dbReference type="SAM" id="MobiDB-lite"/>
    </source>
</evidence>
<dbReference type="InterPro" id="IPR017853">
    <property type="entry name" value="GH"/>
</dbReference>
<feature type="region of interest" description="Disordered" evidence="1">
    <location>
        <begin position="77"/>
        <end position="96"/>
    </location>
</feature>
<reference evidence="2 3" key="1">
    <citation type="submission" date="2015-01" db="EMBL/GenBank/DDBJ databases">
        <title>Draft genome of the acidophilic iron oxidizer Ferrimicrobium acidiphilum strain T23.</title>
        <authorList>
            <person name="Poehlein A."/>
            <person name="Eisen S."/>
            <person name="Schloemann M."/>
            <person name="Johnson B.D."/>
            <person name="Daniel R."/>
            <person name="Muehling M."/>
        </authorList>
    </citation>
    <scope>NUCLEOTIDE SEQUENCE [LARGE SCALE GENOMIC DNA]</scope>
    <source>
        <strain evidence="2 3">T23</strain>
    </source>
</reference>
<proteinExistence type="predicted"/>
<keyword evidence="3" id="KW-1185">Reference proteome</keyword>
<dbReference type="Gene3D" id="3.20.20.80">
    <property type="entry name" value="Glycosidases"/>
    <property type="match status" value="1"/>
</dbReference>
<evidence type="ECO:0000313" key="3">
    <source>
        <dbReference type="Proteomes" id="UP000032336"/>
    </source>
</evidence>
<name>A0A0D8FRQ1_9ACTN</name>
<evidence type="ECO:0000313" key="2">
    <source>
        <dbReference type="EMBL" id="KJE75958.1"/>
    </source>
</evidence>
<dbReference type="AlphaFoldDB" id="A0A0D8FRQ1"/>
<sequence>MPLSTEWTTCRQILSQSGSGLGRLRYDADWVLRREVARSGQGGELHETESFRAGGALAVLCATLVGLDPLVMSSETSLASSSTTGPSGTISQTISPDGFYPGPGGRYLYGSDTNGPTPTYSSSEGYYYEGNGPSSIYGFYAGEMGVFQQKDGCAASNYYSLGDANAASYDSTRILAMGASEYYFMAGPGISNSAGGDAAWGTAQANWVLGHLVGPNDNNIIWIDIEHTGGQSNGWHSNGSSCGKPQGGTILYGPAQDRATFNAFYNTIAAAGYTVGVYSNPGAWQTDFGTGSYGSIPNTLEWTSESSFAANPAPTLGSWCGSGGCAEFFGGQSAGGAHAVAWQWSGGFAGDFDITYWGSPQ</sequence>
<gene>
    <name evidence="2" type="ORF">FEAC_22530</name>
</gene>
<protein>
    <submittedName>
        <fullName evidence="2">Uncharacterized protein</fullName>
    </submittedName>
</protein>
<accession>A0A0D8FRQ1</accession>
<comment type="caution">
    <text evidence="2">The sequence shown here is derived from an EMBL/GenBank/DDBJ whole genome shotgun (WGS) entry which is preliminary data.</text>
</comment>